<evidence type="ECO:0000313" key="1">
    <source>
        <dbReference type="EMBL" id="QHU17203.1"/>
    </source>
</evidence>
<reference evidence="1" key="1">
    <citation type="journal article" date="2020" name="Nature">
        <title>Giant virus diversity and host interactions through global metagenomics.</title>
        <authorList>
            <person name="Schulz F."/>
            <person name="Roux S."/>
            <person name="Paez-Espino D."/>
            <person name="Jungbluth S."/>
            <person name="Walsh D.A."/>
            <person name="Denef V.J."/>
            <person name="McMahon K.D."/>
            <person name="Konstantinidis K.T."/>
            <person name="Eloe-Fadrosh E.A."/>
            <person name="Kyrpides N.C."/>
            <person name="Woyke T."/>
        </authorList>
    </citation>
    <scope>NUCLEOTIDE SEQUENCE</scope>
    <source>
        <strain evidence="1">GVMAG-S-3300012000-57</strain>
    </source>
</reference>
<accession>A0A6C0KIP6</accession>
<proteinExistence type="predicted"/>
<protein>
    <submittedName>
        <fullName evidence="1">Uncharacterized protein</fullName>
    </submittedName>
</protein>
<name>A0A6C0KIP6_9ZZZZ</name>
<dbReference type="AlphaFoldDB" id="A0A6C0KIP6"/>
<organism evidence="1">
    <name type="scientific">viral metagenome</name>
    <dbReference type="NCBI Taxonomy" id="1070528"/>
    <lineage>
        <taxon>unclassified sequences</taxon>
        <taxon>metagenomes</taxon>
        <taxon>organismal metagenomes</taxon>
    </lineage>
</organism>
<sequence>MILFSAAARISVQKYLQMDAQHVETPDVSMMSKAYQYLFSEYFNHIITGHEKVVIVSALAYDACSYIDKNYTMHDYFTYEIPTVDIRISKMFASITDDDVPMIVSPFPIVELFSGTSLPNEENLVGSYTFDKCMVYNPDAKRCPVSVL</sequence>
<dbReference type="EMBL" id="MN740899">
    <property type="protein sequence ID" value="QHU17203.1"/>
    <property type="molecule type" value="Genomic_DNA"/>
</dbReference>